<dbReference type="VEuPathDB" id="FungiDB:HpaG814068"/>
<keyword evidence="2" id="KW-1185">Reference proteome</keyword>
<evidence type="ECO:0000313" key="1">
    <source>
        <dbReference type="EnsemblProtists" id="HpaP814068"/>
    </source>
</evidence>
<dbReference type="EnsemblProtists" id="HpaT814068">
    <property type="protein sequence ID" value="HpaP814068"/>
    <property type="gene ID" value="HpaG814068"/>
</dbReference>
<dbReference type="InParanoid" id="M4C4Q0"/>
<dbReference type="Proteomes" id="UP000011713">
    <property type="component" value="Unassembled WGS sequence"/>
</dbReference>
<reference evidence="2" key="1">
    <citation type="journal article" date="2010" name="Science">
        <title>Signatures of adaptation to obligate biotrophy in the Hyaloperonospora arabidopsidis genome.</title>
        <authorList>
            <person name="Baxter L."/>
            <person name="Tripathy S."/>
            <person name="Ishaque N."/>
            <person name="Boot N."/>
            <person name="Cabral A."/>
            <person name="Kemen E."/>
            <person name="Thines M."/>
            <person name="Ah-Fong A."/>
            <person name="Anderson R."/>
            <person name="Badejoko W."/>
            <person name="Bittner-Eddy P."/>
            <person name="Boore J.L."/>
            <person name="Chibucos M.C."/>
            <person name="Coates M."/>
            <person name="Dehal P."/>
            <person name="Delehaunty K."/>
            <person name="Dong S."/>
            <person name="Downton P."/>
            <person name="Dumas B."/>
            <person name="Fabro G."/>
            <person name="Fronick C."/>
            <person name="Fuerstenberg S.I."/>
            <person name="Fulton L."/>
            <person name="Gaulin E."/>
            <person name="Govers F."/>
            <person name="Hughes L."/>
            <person name="Humphray S."/>
            <person name="Jiang R.H."/>
            <person name="Judelson H."/>
            <person name="Kamoun S."/>
            <person name="Kyung K."/>
            <person name="Meijer H."/>
            <person name="Minx P."/>
            <person name="Morris P."/>
            <person name="Nelson J."/>
            <person name="Phuntumart V."/>
            <person name="Qutob D."/>
            <person name="Rehmany A."/>
            <person name="Rougon-Cardoso A."/>
            <person name="Ryden P."/>
            <person name="Torto-Alalibo T."/>
            <person name="Studholme D."/>
            <person name="Wang Y."/>
            <person name="Win J."/>
            <person name="Wood J."/>
            <person name="Clifton S.W."/>
            <person name="Rogers J."/>
            <person name="Van den Ackerveken G."/>
            <person name="Jones J.D."/>
            <person name="McDowell J.M."/>
            <person name="Beynon J."/>
            <person name="Tyler B.M."/>
        </authorList>
    </citation>
    <scope>NUCLEOTIDE SEQUENCE [LARGE SCALE GENOMIC DNA]</scope>
    <source>
        <strain evidence="2">Emoy2</strain>
    </source>
</reference>
<proteinExistence type="predicted"/>
<evidence type="ECO:0000313" key="2">
    <source>
        <dbReference type="Proteomes" id="UP000011713"/>
    </source>
</evidence>
<reference evidence="1" key="2">
    <citation type="submission" date="2015-06" db="UniProtKB">
        <authorList>
            <consortium name="EnsemblProtists"/>
        </authorList>
    </citation>
    <scope>IDENTIFICATION</scope>
    <source>
        <strain evidence="1">Emoy2</strain>
    </source>
</reference>
<accession>M4C4Q0</accession>
<dbReference type="AlphaFoldDB" id="M4C4Q0"/>
<sequence>MKFVDFGAVVVGGALLITSNGASGIRGSDFAAPGPATHEEDPPGRLFRGHAAISGNEEERFVNFTVIGFYLSLLKEFLVAYKARIHGLEPVMDLPQEFGFLREYNGVSNRRPSPPDDNVVPPSTGQEIEQFIALKKAVGTYMSKNPSATVAEQN</sequence>
<name>M4C4Q0_HYAAE</name>
<dbReference type="EMBL" id="JH598237">
    <property type="status" value="NOT_ANNOTATED_CDS"/>
    <property type="molecule type" value="Genomic_DNA"/>
</dbReference>
<organism evidence="1 2">
    <name type="scientific">Hyaloperonospora arabidopsidis (strain Emoy2)</name>
    <name type="common">Downy mildew agent</name>
    <name type="synonym">Peronospora arabidopsidis</name>
    <dbReference type="NCBI Taxonomy" id="559515"/>
    <lineage>
        <taxon>Eukaryota</taxon>
        <taxon>Sar</taxon>
        <taxon>Stramenopiles</taxon>
        <taxon>Oomycota</taxon>
        <taxon>Peronosporomycetes</taxon>
        <taxon>Peronosporales</taxon>
        <taxon>Peronosporaceae</taxon>
        <taxon>Hyaloperonospora</taxon>
    </lineage>
</organism>
<evidence type="ECO:0008006" key="3">
    <source>
        <dbReference type="Google" id="ProtNLM"/>
    </source>
</evidence>
<dbReference type="HOGENOM" id="CLU_1707659_0_0_1"/>
<protein>
    <recommendedName>
        <fullName evidence="3">RxLR effector candidate protein</fullName>
    </recommendedName>
</protein>